<comment type="caution">
    <text evidence="1">The sequence shown here is derived from an EMBL/GenBank/DDBJ whole genome shotgun (WGS) entry which is preliminary data.</text>
</comment>
<reference evidence="1 2" key="1">
    <citation type="submission" date="2021-03" db="EMBL/GenBank/DDBJ databases">
        <title>Sequencing the genomes of 1000 actinobacteria strains.</title>
        <authorList>
            <person name="Klenk H.-P."/>
        </authorList>
    </citation>
    <scope>NUCLEOTIDE SEQUENCE [LARGE SCALE GENOMIC DNA]</scope>
    <source>
        <strain evidence="1 2">DSM 15797</strain>
    </source>
</reference>
<dbReference type="Proteomes" id="UP001296993">
    <property type="component" value="Unassembled WGS sequence"/>
</dbReference>
<evidence type="ECO:0000313" key="2">
    <source>
        <dbReference type="Proteomes" id="UP001296993"/>
    </source>
</evidence>
<keyword evidence="2" id="KW-1185">Reference proteome</keyword>
<name>A0ABS4XB67_9MICC</name>
<dbReference type="EMBL" id="JAGIOF010000001">
    <property type="protein sequence ID" value="MBP2385708.1"/>
    <property type="molecule type" value="Genomic_DNA"/>
</dbReference>
<gene>
    <name evidence="1" type="ORF">JOF47_001219</name>
</gene>
<protein>
    <submittedName>
        <fullName evidence="1">Uncharacterized protein</fullName>
    </submittedName>
</protein>
<organism evidence="1 2">
    <name type="scientific">Paeniglutamicibacter kerguelensis</name>
    <dbReference type="NCBI Taxonomy" id="254788"/>
    <lineage>
        <taxon>Bacteria</taxon>
        <taxon>Bacillati</taxon>
        <taxon>Actinomycetota</taxon>
        <taxon>Actinomycetes</taxon>
        <taxon>Micrococcales</taxon>
        <taxon>Micrococcaceae</taxon>
        <taxon>Paeniglutamicibacter</taxon>
    </lineage>
</organism>
<accession>A0ABS4XB67</accession>
<evidence type="ECO:0000313" key="1">
    <source>
        <dbReference type="EMBL" id="MBP2385708.1"/>
    </source>
</evidence>
<proteinExistence type="predicted"/>
<sequence length="51" mass="5248">MVPGFGIRREVQPHGSGGLDSMGLDAGLYDASGPATLNLTLMGAEAVFLRT</sequence>